<gene>
    <name evidence="5" type="ORF">IAC50_00055</name>
</gene>
<organism evidence="5 6">
    <name type="scientific">Candidatus Allocopromorpha excrementigallinarum</name>
    <dbReference type="NCBI Taxonomy" id="2840742"/>
    <lineage>
        <taxon>Bacteria</taxon>
        <taxon>Bacillati</taxon>
        <taxon>Bacillota</taxon>
        <taxon>Clostridia</taxon>
        <taxon>Eubacteriales</taxon>
        <taxon>Eubacteriaceae</taxon>
        <taxon>Eubacteriaceae incertae sedis</taxon>
        <taxon>Candidatus Allocopromorpha</taxon>
    </lineage>
</organism>
<accession>A0A9D1HYH4</accession>
<dbReference type="PANTHER" id="PTHR33941:SF11">
    <property type="entry name" value="BACTERIAL MICROCOMPARTMENT SHELL PROTEIN PDUJ"/>
    <property type="match status" value="1"/>
</dbReference>
<dbReference type="CDD" id="cd07053">
    <property type="entry name" value="BMC_PduT_repeat1"/>
    <property type="match status" value="1"/>
</dbReference>
<proteinExistence type="inferred from homology"/>
<dbReference type="PIRSF" id="PIRSF034834">
    <property type="entry name" value="PduT"/>
    <property type="match status" value="1"/>
</dbReference>
<reference evidence="5" key="2">
    <citation type="journal article" date="2021" name="PeerJ">
        <title>Extensive microbial diversity within the chicken gut microbiome revealed by metagenomics and culture.</title>
        <authorList>
            <person name="Gilroy R."/>
            <person name="Ravi A."/>
            <person name="Getino M."/>
            <person name="Pursley I."/>
            <person name="Horton D.L."/>
            <person name="Alikhan N.F."/>
            <person name="Baker D."/>
            <person name="Gharbi K."/>
            <person name="Hall N."/>
            <person name="Watson M."/>
            <person name="Adriaenssens E.M."/>
            <person name="Foster-Nyarko E."/>
            <person name="Jarju S."/>
            <person name="Secka A."/>
            <person name="Antonio M."/>
            <person name="Oren A."/>
            <person name="Chaudhuri R.R."/>
            <person name="La Ragione R."/>
            <person name="Hildebrand F."/>
            <person name="Pallen M.J."/>
        </authorList>
    </citation>
    <scope>NUCLEOTIDE SEQUENCE</scope>
    <source>
        <strain evidence="5">ChiHcec3-6078</strain>
    </source>
</reference>
<feature type="domain" description="BMC" evidence="4">
    <location>
        <begin position="3"/>
        <end position="85"/>
    </location>
</feature>
<dbReference type="SUPFAM" id="SSF143414">
    <property type="entry name" value="CcmK-like"/>
    <property type="match status" value="2"/>
</dbReference>
<dbReference type="CDD" id="cd07054">
    <property type="entry name" value="BMC_PduT_repeat2"/>
    <property type="match status" value="1"/>
</dbReference>
<dbReference type="EMBL" id="DVMP01000002">
    <property type="protein sequence ID" value="HIU24874.1"/>
    <property type="molecule type" value="Genomic_DNA"/>
</dbReference>
<evidence type="ECO:0000313" key="5">
    <source>
        <dbReference type="EMBL" id="HIU24874.1"/>
    </source>
</evidence>
<dbReference type="InterPro" id="IPR000249">
    <property type="entry name" value="BMC_dom"/>
</dbReference>
<comment type="subcellular location">
    <subcellularLocation>
        <location evidence="1">Bacterial microcompartment</location>
    </subcellularLocation>
</comment>
<dbReference type="InterPro" id="IPR011238">
    <property type="entry name" value="Micro_shell_prot_PduT"/>
</dbReference>
<evidence type="ECO:0000313" key="6">
    <source>
        <dbReference type="Proteomes" id="UP000824090"/>
    </source>
</evidence>
<evidence type="ECO:0000256" key="1">
    <source>
        <dbReference type="ARBA" id="ARBA00024322"/>
    </source>
</evidence>
<sequence length="181" mass="18810">MYTIGFLELSSIAQGIEAADKILKAAETELIFAREGCPGKFYILFKGEVESVNTSMRIGAEAAGHYCVDSTVIPNVHPEVIKGINCVSEPEGGDSIGIMEFFSVTAAIKAADTAVKTAAVSIANLRIGTGIGGKSFVVMSGDIGAIKSALKAAVDEEELQGSIINAVAIASPAGELMKHLY</sequence>
<reference evidence="5" key="1">
    <citation type="submission" date="2020-10" db="EMBL/GenBank/DDBJ databases">
        <authorList>
            <person name="Gilroy R."/>
        </authorList>
    </citation>
    <scope>NUCLEOTIDE SEQUENCE</scope>
    <source>
        <strain evidence="5">ChiHcec3-6078</strain>
    </source>
</reference>
<evidence type="ECO:0000259" key="4">
    <source>
        <dbReference type="PROSITE" id="PS51930"/>
    </source>
</evidence>
<comment type="caution">
    <text evidence="5">The sequence shown here is derived from an EMBL/GenBank/DDBJ whole genome shotgun (WGS) entry which is preliminary data.</text>
</comment>
<dbReference type="GO" id="GO:0031469">
    <property type="term" value="C:bacterial microcompartment"/>
    <property type="evidence" value="ECO:0007669"/>
    <property type="project" value="UniProtKB-SubCell"/>
</dbReference>
<dbReference type="Proteomes" id="UP000824090">
    <property type="component" value="Unassembled WGS sequence"/>
</dbReference>
<protein>
    <submittedName>
        <fullName evidence="5">BMC domain-containing protein</fullName>
    </submittedName>
</protein>
<dbReference type="Gene3D" id="3.30.70.1710">
    <property type="match status" value="2"/>
</dbReference>
<keyword evidence="2" id="KW-1283">Bacterial microcompartment</keyword>
<dbReference type="PANTHER" id="PTHR33941">
    <property type="entry name" value="PROPANEDIOL UTILIZATION PROTEIN PDUA"/>
    <property type="match status" value="1"/>
</dbReference>
<dbReference type="PROSITE" id="PS51930">
    <property type="entry name" value="BMC_2"/>
    <property type="match status" value="2"/>
</dbReference>
<dbReference type="InterPro" id="IPR050575">
    <property type="entry name" value="BMC_shell"/>
</dbReference>
<evidence type="ECO:0000256" key="3">
    <source>
        <dbReference type="PROSITE-ProRule" id="PRU01278"/>
    </source>
</evidence>
<feature type="domain" description="BMC" evidence="4">
    <location>
        <begin position="95"/>
        <end position="181"/>
    </location>
</feature>
<dbReference type="AlphaFoldDB" id="A0A9D1HYH4"/>
<dbReference type="Pfam" id="PF00936">
    <property type="entry name" value="BMC"/>
    <property type="match status" value="2"/>
</dbReference>
<dbReference type="InterPro" id="IPR037233">
    <property type="entry name" value="CcmK-like_sf"/>
</dbReference>
<name>A0A9D1HYH4_9FIRM</name>
<evidence type="ECO:0000256" key="2">
    <source>
        <dbReference type="ARBA" id="ARBA00024446"/>
    </source>
</evidence>
<dbReference type="SMART" id="SM00877">
    <property type="entry name" value="BMC"/>
    <property type="match status" value="2"/>
</dbReference>
<dbReference type="InterPro" id="IPR044872">
    <property type="entry name" value="CcmK/CsoS1_BMC"/>
</dbReference>
<comment type="similarity">
    <text evidence="3">Belongs to the bacterial microcompartments protein family.</text>
</comment>